<reference evidence="9 10" key="1">
    <citation type="submission" date="2021-02" db="EMBL/GenBank/DDBJ databases">
        <authorList>
            <person name="Park J.-S."/>
        </authorList>
    </citation>
    <scope>NUCLEOTIDE SEQUENCE [LARGE SCALE GENOMIC DNA]</scope>
    <source>
        <strain evidence="9 10">188UL20-2</strain>
    </source>
</reference>
<dbReference type="InterPro" id="IPR048372">
    <property type="entry name" value="ZapC_C"/>
</dbReference>
<evidence type="ECO:0000256" key="4">
    <source>
        <dbReference type="ARBA" id="ARBA00023306"/>
    </source>
</evidence>
<protein>
    <recommendedName>
        <fullName evidence="5 6">Cell division protein ZapC</fullName>
    </recommendedName>
</protein>
<dbReference type="HAMAP" id="MF_00906">
    <property type="entry name" value="ZapC"/>
    <property type="match status" value="1"/>
</dbReference>
<evidence type="ECO:0000259" key="8">
    <source>
        <dbReference type="Pfam" id="PF21083"/>
    </source>
</evidence>
<name>A0ABS2HDX1_9VIBR</name>
<evidence type="ECO:0000256" key="1">
    <source>
        <dbReference type="ARBA" id="ARBA00022490"/>
    </source>
</evidence>
<comment type="subunit">
    <text evidence="5">Interacts directly with FtsZ.</text>
</comment>
<comment type="caution">
    <text evidence="9">The sequence shown here is derived from an EMBL/GenBank/DDBJ whole genome shotgun (WGS) entry which is preliminary data.</text>
</comment>
<dbReference type="Proteomes" id="UP000809621">
    <property type="component" value="Unassembled WGS sequence"/>
</dbReference>
<evidence type="ECO:0000256" key="2">
    <source>
        <dbReference type="ARBA" id="ARBA00022618"/>
    </source>
</evidence>
<dbReference type="GO" id="GO:0051301">
    <property type="term" value="P:cell division"/>
    <property type="evidence" value="ECO:0007669"/>
    <property type="project" value="UniProtKB-KW"/>
</dbReference>
<comment type="subcellular location">
    <subcellularLocation>
        <location evidence="5 6">Cytoplasm</location>
    </subcellularLocation>
</comment>
<evidence type="ECO:0000259" key="7">
    <source>
        <dbReference type="Pfam" id="PF07126"/>
    </source>
</evidence>
<keyword evidence="2 5" id="KW-0132">Cell division</keyword>
<proteinExistence type="inferred from homology"/>
<evidence type="ECO:0000256" key="6">
    <source>
        <dbReference type="PIRNR" id="PIRNR010252"/>
    </source>
</evidence>
<gene>
    <name evidence="5" type="primary">zapC</name>
    <name evidence="9" type="ORF">JQC93_05140</name>
</gene>
<comment type="function">
    <text evidence="5 6">Contributes to the efficiency of the cell division process by stabilizing the polymeric form of the cell division protein FtsZ. Acts by promoting interactions between FtsZ protofilaments and suppressing the GTPase activity of FtsZ.</text>
</comment>
<sequence>MLKLSDTWNWYYDHSKSALMLDLDDGMLFKANLKTKDLIPCAFQTNQFNVEDAQAFHTFRDSIATLPLNEPRQAELNLNCVAAKRFHKPVQPKSWFFDAGNGVDIPCEGMLVQMQNSLNQGIFIVVEAGDNASICALVDLQDFQLNGYKTLKFGDMVKVMHDRMTHIEYVEVAQPISMVS</sequence>
<evidence type="ECO:0000313" key="10">
    <source>
        <dbReference type="Proteomes" id="UP000809621"/>
    </source>
</evidence>
<dbReference type="Pfam" id="PF07126">
    <property type="entry name" value="ZapC_C"/>
    <property type="match status" value="1"/>
</dbReference>
<dbReference type="PIRSF" id="PIRSF010252">
    <property type="entry name" value="ZapC"/>
    <property type="match status" value="1"/>
</dbReference>
<dbReference type="InterPro" id="IPR009809">
    <property type="entry name" value="ZapC"/>
</dbReference>
<feature type="domain" description="Cell-division protein ZapC C-terminal" evidence="7">
    <location>
        <begin position="89"/>
        <end position="168"/>
    </location>
</feature>
<keyword evidence="10" id="KW-1185">Reference proteome</keyword>
<dbReference type="RefSeq" id="WP_205157425.1">
    <property type="nucleotide sequence ID" value="NZ_JAFEUM010000002.1"/>
</dbReference>
<comment type="similarity">
    <text evidence="5 6">Belongs to the ZapC family.</text>
</comment>
<dbReference type="Pfam" id="PF21083">
    <property type="entry name" value="ZapC_N"/>
    <property type="match status" value="1"/>
</dbReference>
<evidence type="ECO:0000313" key="9">
    <source>
        <dbReference type="EMBL" id="MBM7035788.1"/>
    </source>
</evidence>
<dbReference type="EMBL" id="JAFEUM010000002">
    <property type="protein sequence ID" value="MBM7035788.1"/>
    <property type="molecule type" value="Genomic_DNA"/>
</dbReference>
<dbReference type="InterPro" id="IPR048373">
    <property type="entry name" value="ZapC_N"/>
</dbReference>
<evidence type="ECO:0000256" key="5">
    <source>
        <dbReference type="HAMAP-Rule" id="MF_00906"/>
    </source>
</evidence>
<evidence type="ECO:0000256" key="3">
    <source>
        <dbReference type="ARBA" id="ARBA00023210"/>
    </source>
</evidence>
<feature type="domain" description="Cell-division protein ZapC N-terminal" evidence="8">
    <location>
        <begin position="1"/>
        <end position="88"/>
    </location>
</feature>
<keyword evidence="3 5" id="KW-0717">Septation</keyword>
<organism evidence="9 10">
    <name type="scientific">Vibrio ulleungensis</name>
    <dbReference type="NCBI Taxonomy" id="2807619"/>
    <lineage>
        <taxon>Bacteria</taxon>
        <taxon>Pseudomonadati</taxon>
        <taxon>Pseudomonadota</taxon>
        <taxon>Gammaproteobacteria</taxon>
        <taxon>Vibrionales</taxon>
        <taxon>Vibrionaceae</taxon>
        <taxon>Vibrio</taxon>
    </lineage>
</organism>
<keyword evidence="1 5" id="KW-0963">Cytoplasm</keyword>
<keyword evidence="4 5" id="KW-0131">Cell cycle</keyword>
<accession>A0ABS2HDX1</accession>